<reference evidence="3" key="1">
    <citation type="submission" date="2022-04" db="EMBL/GenBank/DDBJ databases">
        <title>A functionally conserved STORR gene fusion in Papaver species that diverged 16.8 million years ago.</title>
        <authorList>
            <person name="Catania T."/>
        </authorList>
    </citation>
    <scope>NUCLEOTIDE SEQUENCE</scope>
    <source>
        <strain evidence="3">S-188037</strain>
    </source>
</reference>
<dbReference type="InterPro" id="IPR007608">
    <property type="entry name" value="Senescence_reg_S40"/>
</dbReference>
<dbReference type="Proteomes" id="UP001202328">
    <property type="component" value="Unassembled WGS sequence"/>
</dbReference>
<dbReference type="Pfam" id="PF04520">
    <property type="entry name" value="Senescence_reg"/>
    <property type="match status" value="1"/>
</dbReference>
<comment type="caution">
    <text evidence="3">The sequence shown here is derived from an EMBL/GenBank/DDBJ whole genome shotgun (WGS) entry which is preliminary data.</text>
</comment>
<evidence type="ECO:0000313" key="3">
    <source>
        <dbReference type="EMBL" id="KAI3867257.1"/>
    </source>
</evidence>
<evidence type="ECO:0008006" key="5">
    <source>
        <dbReference type="Google" id="ProtNLM"/>
    </source>
</evidence>
<dbReference type="GO" id="GO:0010150">
    <property type="term" value="P:leaf senescence"/>
    <property type="evidence" value="ECO:0007669"/>
    <property type="project" value="UniProtKB-ARBA"/>
</dbReference>
<sequence>MEESSYNNSSSSSSTIRFLGILKQPATTNNNNYTSDSSDLPFELDESDVIWSSSAPSASSSPDLPNSSITAPATDFIINESNSSPSTLSNSSPRNSFRNDKFGLSAALSDDNYHHNNHLQRKRGLNSPLSAASTAVRMIPPVPIPRSNGGGGVGSGGGGSGSGGGGGGSFLGSSSLGKYPYNQSAPVNVPVWPNRNHRSGSGGKKVYYEDDDDDDDDGSCAEMLPPHEIVARSHLTTFSVFEGVGRTLKGRDLRRVRNAVMQKTGFLD</sequence>
<name>A0AAD4XA47_9MAGN</name>
<organism evidence="3 4">
    <name type="scientific">Papaver atlanticum</name>
    <dbReference type="NCBI Taxonomy" id="357466"/>
    <lineage>
        <taxon>Eukaryota</taxon>
        <taxon>Viridiplantae</taxon>
        <taxon>Streptophyta</taxon>
        <taxon>Embryophyta</taxon>
        <taxon>Tracheophyta</taxon>
        <taxon>Spermatophyta</taxon>
        <taxon>Magnoliopsida</taxon>
        <taxon>Ranunculales</taxon>
        <taxon>Papaveraceae</taxon>
        <taxon>Papaveroideae</taxon>
        <taxon>Papaver</taxon>
    </lineage>
</organism>
<gene>
    <name evidence="3" type="ORF">MKW98_001691</name>
</gene>
<feature type="compositionally biased region" description="Acidic residues" evidence="2">
    <location>
        <begin position="209"/>
        <end position="218"/>
    </location>
</feature>
<accession>A0AAD4XA47</accession>
<dbReference type="PANTHER" id="PTHR33083">
    <property type="entry name" value="EXPRESSED PROTEIN"/>
    <property type="match status" value="1"/>
</dbReference>
<feature type="region of interest" description="Disordered" evidence="2">
    <location>
        <begin position="140"/>
        <end position="169"/>
    </location>
</feature>
<proteinExistence type="inferred from homology"/>
<evidence type="ECO:0000256" key="1">
    <source>
        <dbReference type="ARBA" id="ARBA00034773"/>
    </source>
</evidence>
<protein>
    <recommendedName>
        <fullName evidence="5">Senescence regulator</fullName>
    </recommendedName>
</protein>
<evidence type="ECO:0000313" key="4">
    <source>
        <dbReference type="Proteomes" id="UP001202328"/>
    </source>
</evidence>
<dbReference type="EMBL" id="JAJJMB010013564">
    <property type="protein sequence ID" value="KAI3867257.1"/>
    <property type="molecule type" value="Genomic_DNA"/>
</dbReference>
<dbReference type="AlphaFoldDB" id="A0AAD4XA47"/>
<feature type="region of interest" description="Disordered" evidence="2">
    <location>
        <begin position="185"/>
        <end position="218"/>
    </location>
</feature>
<evidence type="ECO:0000256" key="2">
    <source>
        <dbReference type="SAM" id="MobiDB-lite"/>
    </source>
</evidence>
<comment type="similarity">
    <text evidence="1">Belongs to the senescence regulator S40 family.</text>
</comment>
<dbReference type="PANTHER" id="PTHR33083:SF123">
    <property type="entry name" value="EXPRESSED PROTEIN"/>
    <property type="match status" value="1"/>
</dbReference>
<feature type="compositionally biased region" description="Gly residues" evidence="2">
    <location>
        <begin position="148"/>
        <end position="169"/>
    </location>
</feature>
<keyword evidence="4" id="KW-1185">Reference proteome</keyword>